<proteinExistence type="predicted"/>
<reference evidence="1 2" key="1">
    <citation type="journal article" date="2016" name="Mol. Biol. Evol.">
        <title>Comparative Genomics of Early-Diverging Mushroom-Forming Fungi Provides Insights into the Origins of Lignocellulose Decay Capabilities.</title>
        <authorList>
            <person name="Nagy L.G."/>
            <person name="Riley R."/>
            <person name="Tritt A."/>
            <person name="Adam C."/>
            <person name="Daum C."/>
            <person name="Floudas D."/>
            <person name="Sun H."/>
            <person name="Yadav J.S."/>
            <person name="Pangilinan J."/>
            <person name="Larsson K.H."/>
            <person name="Matsuura K."/>
            <person name="Barry K."/>
            <person name="Labutti K."/>
            <person name="Kuo R."/>
            <person name="Ohm R.A."/>
            <person name="Bhattacharya S.S."/>
            <person name="Shirouzu T."/>
            <person name="Yoshinaga Y."/>
            <person name="Martin F.M."/>
            <person name="Grigoriev I.V."/>
            <person name="Hibbett D.S."/>
        </authorList>
    </citation>
    <scope>NUCLEOTIDE SEQUENCE [LARGE SCALE GENOMIC DNA]</scope>
    <source>
        <strain evidence="1 2">HHB9708</strain>
    </source>
</reference>
<organism evidence="1 2">
    <name type="scientific">Sistotremastrum niveocremeum HHB9708</name>
    <dbReference type="NCBI Taxonomy" id="1314777"/>
    <lineage>
        <taxon>Eukaryota</taxon>
        <taxon>Fungi</taxon>
        <taxon>Dikarya</taxon>
        <taxon>Basidiomycota</taxon>
        <taxon>Agaricomycotina</taxon>
        <taxon>Agaricomycetes</taxon>
        <taxon>Sistotremastrales</taxon>
        <taxon>Sistotremastraceae</taxon>
        <taxon>Sertulicium</taxon>
        <taxon>Sertulicium niveocremeum</taxon>
    </lineage>
</organism>
<evidence type="ECO:0000313" key="2">
    <source>
        <dbReference type="Proteomes" id="UP000076722"/>
    </source>
</evidence>
<gene>
    <name evidence="1" type="ORF">SISNIDRAFT_491173</name>
</gene>
<accession>A0A164N3K2</accession>
<sequence>MPFNHLPLEIHEMIVVEYETDPSRVEASSKDLLKNTLALSQINRRFRALSLSDRHQDLWSIIHLLWPREAVEEFVRRCEYQDLTIFLKTRIPSNRKRTEEVERWISFFLSNMDRIVSLQLDIPLGRAGRDIADTIADTPAPRLHSLALHLDETDRENAGIRRLLDYNAPNLQQARIHANLPFELQSFPSLRVLTLRASHHNFKGLLGMLGTMTEQLEILRLNGVKRWDLQVLPPDLLAPLVLTACTFLCIANFDAHRVCYIISNIHLPNLNQLTIKEKVVQALVDGAFLSSLFPTLPRINAEGVDSLYLGIYCNRFVVEMPGYQYETNWRHLAKQQITLLPLVIDIVHALADHLDSHPITLIVESGITSSEWSEPDPAFLTLPDVDQLIDVVFAAFSWVQRLKVGGNINPPIHALFDPSQLPNLTDLIIQTQSKAKFACDYTRESLAQLAKQRKIKIARR</sequence>
<keyword evidence="2" id="KW-1185">Reference proteome</keyword>
<dbReference type="Proteomes" id="UP000076722">
    <property type="component" value="Unassembled WGS sequence"/>
</dbReference>
<name>A0A164N3K2_9AGAM</name>
<evidence type="ECO:0008006" key="3">
    <source>
        <dbReference type="Google" id="ProtNLM"/>
    </source>
</evidence>
<dbReference type="EMBL" id="KV419452">
    <property type="protein sequence ID" value="KZS87316.1"/>
    <property type="molecule type" value="Genomic_DNA"/>
</dbReference>
<evidence type="ECO:0000313" key="1">
    <source>
        <dbReference type="EMBL" id="KZS87316.1"/>
    </source>
</evidence>
<protein>
    <recommendedName>
        <fullName evidence="3">F-box domain-containing protein</fullName>
    </recommendedName>
</protein>
<dbReference type="AlphaFoldDB" id="A0A164N3K2"/>